<feature type="transmembrane region" description="Helical" evidence="1">
    <location>
        <begin position="31"/>
        <end position="50"/>
    </location>
</feature>
<evidence type="ECO:0000313" key="3">
    <source>
        <dbReference type="Proteomes" id="UP000484842"/>
    </source>
</evidence>
<evidence type="ECO:0000313" key="2">
    <source>
        <dbReference type="EMBL" id="MPY68046.1"/>
    </source>
</evidence>
<keyword evidence="3" id="KW-1185">Reference proteome</keyword>
<proteinExistence type="predicted"/>
<dbReference type="Proteomes" id="UP000484842">
    <property type="component" value="Unassembled WGS sequence"/>
</dbReference>
<accession>A0A7X1NZ58</accession>
<dbReference type="EMBL" id="WBSL01000014">
    <property type="protein sequence ID" value="MPY68046.1"/>
    <property type="molecule type" value="Genomic_DNA"/>
</dbReference>
<dbReference type="RefSeq" id="WP_152872356.1">
    <property type="nucleotide sequence ID" value="NZ_WBSL01000014.1"/>
</dbReference>
<protein>
    <submittedName>
        <fullName evidence="2">Uncharacterized protein</fullName>
    </submittedName>
</protein>
<reference evidence="2 3" key="1">
    <citation type="submission" date="2019-10" db="EMBL/GenBank/DDBJ databases">
        <title>Deinococcus sp. isolated from soil.</title>
        <authorList>
            <person name="Li Y."/>
            <person name="Wang J."/>
        </authorList>
    </citation>
    <scope>NUCLEOTIDE SEQUENCE [LARGE SCALE GENOMIC DNA]</scope>
    <source>
        <strain evidence="2 3">SDU3-2</strain>
    </source>
</reference>
<evidence type="ECO:0000256" key="1">
    <source>
        <dbReference type="SAM" id="Phobius"/>
    </source>
</evidence>
<sequence length="92" mass="10104">MLQTLVAALWLVGAVVAGGLALQRFWRLGLPAPTETVIAMTLAVSFSYFWPRIRGFVALPSVFLVVMAVALVLALITFLLPILTKFLFLRKS</sequence>
<name>A0A7X1NZ58_9DEIO</name>
<feature type="transmembrane region" description="Helical" evidence="1">
    <location>
        <begin position="62"/>
        <end position="83"/>
    </location>
</feature>
<organism evidence="2 3">
    <name type="scientific">Deinococcus terrestris</name>
    <dbReference type="NCBI Taxonomy" id="2651870"/>
    <lineage>
        <taxon>Bacteria</taxon>
        <taxon>Thermotogati</taxon>
        <taxon>Deinococcota</taxon>
        <taxon>Deinococci</taxon>
        <taxon>Deinococcales</taxon>
        <taxon>Deinococcaceae</taxon>
        <taxon>Deinococcus</taxon>
    </lineage>
</organism>
<comment type="caution">
    <text evidence="2">The sequence shown here is derived from an EMBL/GenBank/DDBJ whole genome shotgun (WGS) entry which is preliminary data.</text>
</comment>
<keyword evidence="1" id="KW-0812">Transmembrane</keyword>
<keyword evidence="1" id="KW-0472">Membrane</keyword>
<keyword evidence="1" id="KW-1133">Transmembrane helix</keyword>
<gene>
    <name evidence="2" type="ORF">F8S09_15425</name>
</gene>
<dbReference type="AlphaFoldDB" id="A0A7X1NZ58"/>